<name>A0A182STW8_9DIPT</name>
<protein>
    <submittedName>
        <fullName evidence="5">ANK_REP_REGION domain-containing protein</fullName>
    </submittedName>
</protein>
<dbReference type="GO" id="GO:0045087">
    <property type="term" value="P:innate immune response"/>
    <property type="evidence" value="ECO:0007669"/>
    <property type="project" value="TreeGrafter"/>
</dbReference>
<feature type="compositionally biased region" description="Polar residues" evidence="4">
    <location>
        <begin position="244"/>
        <end position="254"/>
    </location>
</feature>
<feature type="compositionally biased region" description="Acidic residues" evidence="4">
    <location>
        <begin position="795"/>
        <end position="837"/>
    </location>
</feature>
<sequence length="1004" mass="107021">PIKLGDSADGHSYAEEGEEHLPPAVFNIEESDTEGITECVGGIYPALDETLEQYHGEDGTVTQAHGGARESTYNYEWVDSIDDVIHVLNGCPDIPMALQVSTIRPKRVKLGGNVMCGGCSSSPKQDMAANFGCQEMDVYANLIGLNSFCKTRWTGNQNQITSGTSSPVEEDTGMVTLSDPTFAYRTGQTAGQLLALDPQQFSMESIQLLNQLHQASVSQASASGSVLHHPPAANSGGAPGQQPKLVNQTATANTGSGKLGGGGGAGGGGTGKKGEKNRKEKNRLAAVPAVRQAPAGQQSVGGAAAAGGQLQNYQYDNGGGTNGNARSVGGAMDIPPPGGTVQPFHGAGSGMMPPQAGGSTVVSERTIDVDSETDSNHDTALTLACAGGHEDMVELLITRGANIEHKDKKGFTPLILAATAGHEKVVDTLLRNGAEIEAQSERTKDTPLSLACSGGRYEVVELLLSMNANREHRNVSDYTPLSLAASGGYVNIIKLLLQHGAEINSRTGSKLGISPLMLAAMNGHVAAVKLLLDMGSDINAQIETNRNTALTLACFQGRHEVVSLLLDRKANVEHRAKTGLTPLMEAASGGYIDVGRVLLDKGADVNAAPVPSSRDTALTIAADKGHLKFVELLLSRGALVEVKNKKGNSPLWLAANGGHLGVVELLCSSGGDIDSQDNRKVSCLMAAFRKGHTKVVKWMVGQVTQFPSDQEMTRYINTISEQELLEKCHDCVKVIRAAKDQQATKANINASILLKELDLERSREESRKAAAAKRRERKKRRRAEKREQQRKLEMGEDGEADGNDDDDEEEEAEDEKEEEEEEEEEEDVDSEHDEDELLLSAAMTQQAAINSSKNKNLKSSSTSNNNALEQKKNNKKRKQQQQQQQQQAQTARGTIASTNAAGAARAAKAAAVANASNGGKSSNNAPHHQQSSGNTNSRQSKSPEAGTAASSSGNTVVQDKNSKEKNRRQQEKEQQYGGVVREKREKATLEKENVAPKDHHDRSS</sequence>
<feature type="compositionally biased region" description="Basic and acidic residues" evidence="4">
    <location>
        <begin position="1"/>
        <end position="14"/>
    </location>
</feature>
<feature type="region of interest" description="Disordered" evidence="4">
    <location>
        <begin position="761"/>
        <end position="1004"/>
    </location>
</feature>
<feature type="repeat" description="ANK" evidence="3">
    <location>
        <begin position="545"/>
        <end position="577"/>
    </location>
</feature>
<accession>A0A182STW8</accession>
<dbReference type="PROSITE" id="PS50297">
    <property type="entry name" value="ANK_REP_REGION"/>
    <property type="match status" value="8"/>
</dbReference>
<dbReference type="Gene3D" id="1.25.40.20">
    <property type="entry name" value="Ankyrin repeat-containing domain"/>
    <property type="match status" value="3"/>
</dbReference>
<dbReference type="PRINTS" id="PR01415">
    <property type="entry name" value="ANKYRIN"/>
</dbReference>
<dbReference type="SUPFAM" id="SSF48403">
    <property type="entry name" value="Ankyrin repeat"/>
    <property type="match status" value="1"/>
</dbReference>
<feature type="repeat" description="ANK" evidence="3">
    <location>
        <begin position="376"/>
        <end position="408"/>
    </location>
</feature>
<keyword evidence="6" id="KW-1185">Reference proteome</keyword>
<feature type="repeat" description="ANK" evidence="3">
    <location>
        <begin position="409"/>
        <end position="441"/>
    </location>
</feature>
<keyword evidence="2 3" id="KW-0040">ANK repeat</keyword>
<dbReference type="FunFam" id="1.25.40.20:FF:000041">
    <property type="entry name" value="ankyrin repeat and KH domain-containing protein 1 isoform X1"/>
    <property type="match status" value="1"/>
</dbReference>
<feature type="repeat" description="ANK" evidence="3">
    <location>
        <begin position="578"/>
        <end position="610"/>
    </location>
</feature>
<dbReference type="InterPro" id="IPR051631">
    <property type="entry name" value="Ankyrin-KH/SAM_domain"/>
</dbReference>
<evidence type="ECO:0000256" key="3">
    <source>
        <dbReference type="PROSITE-ProRule" id="PRU00023"/>
    </source>
</evidence>
<dbReference type="PANTHER" id="PTHR23206:SF8">
    <property type="entry name" value="ANKYRIN REPEAT AND KH DOMAIN-CONTAINING 1"/>
    <property type="match status" value="1"/>
</dbReference>
<feature type="compositionally biased region" description="Low complexity" evidence="4">
    <location>
        <begin position="850"/>
        <end position="866"/>
    </location>
</feature>
<dbReference type="Pfam" id="PF12796">
    <property type="entry name" value="Ank_2"/>
    <property type="match status" value="4"/>
</dbReference>
<evidence type="ECO:0000313" key="5">
    <source>
        <dbReference type="EnsemblMetazoa" id="AMAM013305-PA"/>
    </source>
</evidence>
<dbReference type="InterPro" id="IPR002110">
    <property type="entry name" value="Ankyrin_rpt"/>
</dbReference>
<dbReference type="GO" id="GO:0005737">
    <property type="term" value="C:cytoplasm"/>
    <property type="evidence" value="ECO:0007669"/>
    <property type="project" value="TreeGrafter"/>
</dbReference>
<feature type="compositionally biased region" description="Gly residues" evidence="4">
    <location>
        <begin position="257"/>
        <end position="271"/>
    </location>
</feature>
<dbReference type="FunFam" id="1.25.40.20:FF:000012">
    <property type="entry name" value="ankyrin repeat domain-containing protein 17 isoform X1"/>
    <property type="match status" value="1"/>
</dbReference>
<evidence type="ECO:0000256" key="2">
    <source>
        <dbReference type="ARBA" id="ARBA00023043"/>
    </source>
</evidence>
<feature type="compositionally biased region" description="Polar residues" evidence="4">
    <location>
        <begin position="926"/>
        <end position="959"/>
    </location>
</feature>
<evidence type="ECO:0000256" key="4">
    <source>
        <dbReference type="SAM" id="MobiDB-lite"/>
    </source>
</evidence>
<feature type="repeat" description="ANK" evidence="3">
    <location>
        <begin position="646"/>
        <end position="678"/>
    </location>
</feature>
<dbReference type="FunFam" id="1.25.40.20:FF:000028">
    <property type="entry name" value="ankyrin repeat domain-containing protein 17 isoform X1"/>
    <property type="match status" value="1"/>
</dbReference>
<reference evidence="6" key="1">
    <citation type="submission" date="2013-09" db="EMBL/GenBank/DDBJ databases">
        <title>The Genome Sequence of Anopheles maculatus species B.</title>
        <authorList>
            <consortium name="The Broad Institute Genomics Platform"/>
            <person name="Neafsey D.E."/>
            <person name="Besansky N."/>
            <person name="Howell P."/>
            <person name="Walton C."/>
            <person name="Young S.K."/>
            <person name="Zeng Q."/>
            <person name="Gargeya S."/>
            <person name="Fitzgerald M."/>
            <person name="Haas B."/>
            <person name="Abouelleil A."/>
            <person name="Allen A.W."/>
            <person name="Alvarado L."/>
            <person name="Arachchi H.M."/>
            <person name="Berlin A.M."/>
            <person name="Chapman S.B."/>
            <person name="Gainer-Dewar J."/>
            <person name="Goldberg J."/>
            <person name="Griggs A."/>
            <person name="Gujja S."/>
            <person name="Hansen M."/>
            <person name="Howarth C."/>
            <person name="Imamovic A."/>
            <person name="Ireland A."/>
            <person name="Larimer J."/>
            <person name="McCowan C."/>
            <person name="Murphy C."/>
            <person name="Pearson M."/>
            <person name="Poon T.W."/>
            <person name="Priest M."/>
            <person name="Roberts A."/>
            <person name="Saif S."/>
            <person name="Shea T."/>
            <person name="Sisk P."/>
            <person name="Sykes S."/>
            <person name="Wortman J."/>
            <person name="Nusbaum C."/>
            <person name="Birren B."/>
        </authorList>
    </citation>
    <scope>NUCLEOTIDE SEQUENCE [LARGE SCALE GENOMIC DNA]</scope>
    <source>
        <strain evidence="6">maculatus3</strain>
    </source>
</reference>
<feature type="region of interest" description="Disordered" evidence="4">
    <location>
        <begin position="1"/>
        <end position="21"/>
    </location>
</feature>
<proteinExistence type="predicted"/>
<dbReference type="EnsemblMetazoa" id="AMAM013305-RA">
    <property type="protein sequence ID" value="AMAM013305-PA"/>
    <property type="gene ID" value="AMAM013305"/>
</dbReference>
<dbReference type="PROSITE" id="PS50088">
    <property type="entry name" value="ANK_REPEAT"/>
    <property type="match status" value="9"/>
</dbReference>
<dbReference type="InterPro" id="IPR036770">
    <property type="entry name" value="Ankyrin_rpt-contain_sf"/>
</dbReference>
<keyword evidence="1" id="KW-0677">Repeat</keyword>
<organism evidence="5 6">
    <name type="scientific">Anopheles maculatus</name>
    <dbReference type="NCBI Taxonomy" id="74869"/>
    <lineage>
        <taxon>Eukaryota</taxon>
        <taxon>Metazoa</taxon>
        <taxon>Ecdysozoa</taxon>
        <taxon>Arthropoda</taxon>
        <taxon>Hexapoda</taxon>
        <taxon>Insecta</taxon>
        <taxon>Pterygota</taxon>
        <taxon>Neoptera</taxon>
        <taxon>Endopterygota</taxon>
        <taxon>Diptera</taxon>
        <taxon>Nematocera</taxon>
        <taxon>Culicoidea</taxon>
        <taxon>Culicidae</taxon>
        <taxon>Anophelinae</taxon>
        <taxon>Anopheles</taxon>
        <taxon>Anopheles maculatus group</taxon>
    </lineage>
</organism>
<dbReference type="Proteomes" id="UP000075901">
    <property type="component" value="Unassembled WGS sequence"/>
</dbReference>
<feature type="compositionally biased region" description="Basic and acidic residues" evidence="4">
    <location>
        <begin position="784"/>
        <end position="794"/>
    </location>
</feature>
<dbReference type="VEuPathDB" id="VectorBase:AMAM013305"/>
<dbReference type="SMART" id="SM00248">
    <property type="entry name" value="ANK"/>
    <property type="match status" value="10"/>
</dbReference>
<feature type="compositionally biased region" description="Basic and acidic residues" evidence="4">
    <location>
        <begin position="960"/>
        <end position="1004"/>
    </location>
</feature>
<feature type="compositionally biased region" description="Basic residues" evidence="4">
    <location>
        <begin position="770"/>
        <end position="783"/>
    </location>
</feature>
<feature type="repeat" description="ANK" evidence="3">
    <location>
        <begin position="443"/>
        <end position="475"/>
    </location>
</feature>
<evidence type="ECO:0000256" key="1">
    <source>
        <dbReference type="ARBA" id="ARBA00022737"/>
    </source>
</evidence>
<dbReference type="AlphaFoldDB" id="A0A182STW8"/>
<dbReference type="PANTHER" id="PTHR23206">
    <property type="entry name" value="MASK PROTEIN"/>
    <property type="match status" value="1"/>
</dbReference>
<feature type="region of interest" description="Disordered" evidence="4">
    <location>
        <begin position="220"/>
        <end position="283"/>
    </location>
</feature>
<feature type="repeat" description="ANK" evidence="3">
    <location>
        <begin position="613"/>
        <end position="645"/>
    </location>
</feature>
<feature type="compositionally biased region" description="Low complexity" evidence="4">
    <location>
        <begin position="896"/>
        <end position="925"/>
    </location>
</feature>
<feature type="repeat" description="ANK" evidence="3">
    <location>
        <begin position="476"/>
        <end position="508"/>
    </location>
</feature>
<evidence type="ECO:0000313" key="6">
    <source>
        <dbReference type="Proteomes" id="UP000075901"/>
    </source>
</evidence>
<feature type="compositionally biased region" description="Low complexity" evidence="4">
    <location>
        <begin position="880"/>
        <end position="889"/>
    </location>
</feature>
<feature type="repeat" description="ANK" evidence="3">
    <location>
        <begin position="511"/>
        <end position="543"/>
    </location>
</feature>
<reference evidence="5" key="2">
    <citation type="submission" date="2020-05" db="UniProtKB">
        <authorList>
            <consortium name="EnsemblMetazoa"/>
        </authorList>
    </citation>
    <scope>IDENTIFICATION</scope>
    <source>
        <strain evidence="5">maculatus3</strain>
    </source>
</reference>